<dbReference type="Proteomes" id="UP000509510">
    <property type="component" value="Chromosome I"/>
</dbReference>
<dbReference type="EMBL" id="CP055898">
    <property type="protein sequence ID" value="QKX53715.1"/>
    <property type="molecule type" value="Genomic_DNA"/>
</dbReference>
<evidence type="ECO:0000256" key="2">
    <source>
        <dbReference type="ARBA" id="ARBA00005716"/>
    </source>
</evidence>
<dbReference type="InterPro" id="IPR019364">
    <property type="entry name" value="Mediatior_Med8_fun/met"/>
</dbReference>
<comment type="function">
    <text evidence="9">Component of the Mediator complex, a coactivator involved in the regulated transcription of nearly all RNA polymerase II-dependent genes. Mediator functions as a bridge to convey information from gene-specific regulatory proteins to the basal RNA polymerase II transcription machinery. Mediator is recruited to promoters by direct interactions with regulatory proteins and serves as a scaffold for the assembly of a functional preinitiation complex with RNA polymerase II and the general transcription factors.</text>
</comment>
<dbReference type="Gene3D" id="1.20.58.1710">
    <property type="match status" value="1"/>
</dbReference>
<dbReference type="PANTHER" id="PTHR13074">
    <property type="entry name" value="MEDIATOR OF RNA POLYMERASE II TRANSCRIPTION SUBUNIT 8"/>
    <property type="match status" value="1"/>
</dbReference>
<reference evidence="12" key="1">
    <citation type="submission" date="2020-06" db="EMBL/GenBank/DDBJ databases">
        <title>A chromosome-scale genome assembly of Talaromyces rugulosus W13939.</title>
        <authorList>
            <person name="Wang B."/>
            <person name="Guo L."/>
            <person name="Ye K."/>
            <person name="Wang L."/>
        </authorList>
    </citation>
    <scope>NUCLEOTIDE SEQUENCE [LARGE SCALE GENOMIC DNA]</scope>
    <source>
        <strain evidence="12">W13939</strain>
    </source>
</reference>
<keyword evidence="4 9" id="KW-0805">Transcription regulation</keyword>
<evidence type="ECO:0000256" key="4">
    <source>
        <dbReference type="ARBA" id="ARBA00023015"/>
    </source>
</evidence>
<dbReference type="OrthoDB" id="5329317at2759"/>
<dbReference type="GO" id="GO:0003712">
    <property type="term" value="F:transcription coregulator activity"/>
    <property type="evidence" value="ECO:0007669"/>
    <property type="project" value="InterPro"/>
</dbReference>
<dbReference type="GO" id="GO:0000978">
    <property type="term" value="F:RNA polymerase II cis-regulatory region sequence-specific DNA binding"/>
    <property type="evidence" value="ECO:0007669"/>
    <property type="project" value="TreeGrafter"/>
</dbReference>
<evidence type="ECO:0000256" key="1">
    <source>
        <dbReference type="ARBA" id="ARBA00004123"/>
    </source>
</evidence>
<evidence type="ECO:0000256" key="5">
    <source>
        <dbReference type="ARBA" id="ARBA00023159"/>
    </source>
</evidence>
<evidence type="ECO:0000313" key="11">
    <source>
        <dbReference type="EMBL" id="QKX53715.1"/>
    </source>
</evidence>
<sequence>MAAVNEGQIKVLEQTRQRLLQLTHSLGSLTGSLQQSDPLPSWNSLQSQASIISNNLINISTQISEHHELLSSLVAYPAPSFPGTTQQGVLEQLLRTKLDPRVQDWVEKGLKAGTKSAEENKGLSEAELEELWAWAPIEANQEARRRNWGGNYTLEERETGIQNVITGLSRQLDDDDESEESDEEEEDEDEAAEDKMEIVGVHRRPGSSGVEFDITSEKHRAPGAFSPAMPLTDVFRYMMTGAKPGSDVK</sequence>
<evidence type="ECO:0000313" key="12">
    <source>
        <dbReference type="Proteomes" id="UP000509510"/>
    </source>
</evidence>
<keyword evidence="6 9" id="KW-0804">Transcription</keyword>
<protein>
    <recommendedName>
        <fullName evidence="3 9">Mediator of RNA polymerase II transcription subunit 8</fullName>
    </recommendedName>
    <alternativeName>
        <fullName evidence="8 9">Mediator complex subunit 8</fullName>
    </alternativeName>
</protein>
<keyword evidence="7 9" id="KW-0539">Nucleus</keyword>
<dbReference type="Gene3D" id="6.10.250.2610">
    <property type="match status" value="1"/>
</dbReference>
<comment type="subcellular location">
    <subcellularLocation>
        <location evidence="1 9">Nucleus</location>
    </subcellularLocation>
</comment>
<evidence type="ECO:0000256" key="8">
    <source>
        <dbReference type="ARBA" id="ARBA00031261"/>
    </source>
</evidence>
<keyword evidence="5 9" id="KW-0010">Activator</keyword>
<evidence type="ECO:0000256" key="6">
    <source>
        <dbReference type="ARBA" id="ARBA00023163"/>
    </source>
</evidence>
<dbReference type="PANTHER" id="PTHR13074:SF9">
    <property type="entry name" value="MEDIATOR OF RNA POLYMERASE II TRANSCRIPTION SUBUNIT 8"/>
    <property type="match status" value="1"/>
</dbReference>
<comment type="similarity">
    <text evidence="2 9">Belongs to the Mediator complex subunit 8 family.</text>
</comment>
<accession>A0A7H8QJR8</accession>
<dbReference type="GO" id="GO:0006357">
    <property type="term" value="P:regulation of transcription by RNA polymerase II"/>
    <property type="evidence" value="ECO:0007669"/>
    <property type="project" value="InterPro"/>
</dbReference>
<organism evidence="11 12">
    <name type="scientific">Talaromyces rugulosus</name>
    <name type="common">Penicillium rugulosum</name>
    <dbReference type="NCBI Taxonomy" id="121627"/>
    <lineage>
        <taxon>Eukaryota</taxon>
        <taxon>Fungi</taxon>
        <taxon>Dikarya</taxon>
        <taxon>Ascomycota</taxon>
        <taxon>Pezizomycotina</taxon>
        <taxon>Eurotiomycetes</taxon>
        <taxon>Eurotiomycetidae</taxon>
        <taxon>Eurotiales</taxon>
        <taxon>Trichocomaceae</taxon>
        <taxon>Talaromyces</taxon>
        <taxon>Talaromyces sect. Islandici</taxon>
    </lineage>
</organism>
<feature type="region of interest" description="Disordered" evidence="10">
    <location>
        <begin position="164"/>
        <end position="210"/>
    </location>
</feature>
<gene>
    <name evidence="9" type="primary">MED8</name>
    <name evidence="11" type="ORF">TRUGW13939_00795</name>
</gene>
<evidence type="ECO:0000256" key="3">
    <source>
        <dbReference type="ARBA" id="ARBA00020637"/>
    </source>
</evidence>
<feature type="compositionally biased region" description="Acidic residues" evidence="10">
    <location>
        <begin position="173"/>
        <end position="192"/>
    </location>
</feature>
<keyword evidence="12" id="KW-1185">Reference proteome</keyword>
<dbReference type="GO" id="GO:0070847">
    <property type="term" value="C:core mediator complex"/>
    <property type="evidence" value="ECO:0007669"/>
    <property type="project" value="TreeGrafter"/>
</dbReference>
<evidence type="ECO:0000256" key="10">
    <source>
        <dbReference type="SAM" id="MobiDB-lite"/>
    </source>
</evidence>
<dbReference type="AlphaFoldDB" id="A0A7H8QJR8"/>
<dbReference type="Pfam" id="PF10232">
    <property type="entry name" value="Med8"/>
    <property type="match status" value="1"/>
</dbReference>
<name>A0A7H8QJR8_TALRU</name>
<comment type="subunit">
    <text evidence="9">Component of the Mediator complex.</text>
</comment>
<proteinExistence type="inferred from homology"/>
<dbReference type="GO" id="GO:0016592">
    <property type="term" value="C:mediator complex"/>
    <property type="evidence" value="ECO:0007669"/>
    <property type="project" value="InterPro"/>
</dbReference>
<evidence type="ECO:0000256" key="9">
    <source>
        <dbReference type="RuleBase" id="RU364144"/>
    </source>
</evidence>
<evidence type="ECO:0000256" key="7">
    <source>
        <dbReference type="ARBA" id="ARBA00023242"/>
    </source>
</evidence>